<proteinExistence type="predicted"/>
<evidence type="ECO:0000313" key="2">
    <source>
        <dbReference type="EMBL" id="CAG8459027.1"/>
    </source>
</evidence>
<evidence type="ECO:0000256" key="1">
    <source>
        <dbReference type="SAM" id="SignalP"/>
    </source>
</evidence>
<dbReference type="AlphaFoldDB" id="A0A9N8YVR7"/>
<sequence>MASLLLAFLVSYLLRPATTGFLLVPAFLDSEIGPDSLDSGFLGPIPDRNSELLFLSDHTKSFEKRKNVGVRFMLHLSGSRRIARQNSDLTSATRNLKDMEALNATFVPASEENEVIPAVD</sequence>
<reference evidence="2" key="1">
    <citation type="submission" date="2021-06" db="EMBL/GenBank/DDBJ databases">
        <authorList>
            <person name="Kallberg Y."/>
            <person name="Tangrot J."/>
            <person name="Rosling A."/>
        </authorList>
    </citation>
    <scope>NUCLEOTIDE SEQUENCE</scope>
    <source>
        <strain evidence="2">87-6 pot B 2015</strain>
    </source>
</reference>
<dbReference type="EMBL" id="CAJVPP010000234">
    <property type="protein sequence ID" value="CAG8459027.1"/>
    <property type="molecule type" value="Genomic_DNA"/>
</dbReference>
<comment type="caution">
    <text evidence="2">The sequence shown here is derived from an EMBL/GenBank/DDBJ whole genome shotgun (WGS) entry which is preliminary data.</text>
</comment>
<organism evidence="2 3">
    <name type="scientific">Funneliformis mosseae</name>
    <name type="common">Endomycorrhizal fungus</name>
    <name type="synonym">Glomus mosseae</name>
    <dbReference type="NCBI Taxonomy" id="27381"/>
    <lineage>
        <taxon>Eukaryota</taxon>
        <taxon>Fungi</taxon>
        <taxon>Fungi incertae sedis</taxon>
        <taxon>Mucoromycota</taxon>
        <taxon>Glomeromycotina</taxon>
        <taxon>Glomeromycetes</taxon>
        <taxon>Glomerales</taxon>
        <taxon>Glomeraceae</taxon>
        <taxon>Funneliformis</taxon>
    </lineage>
</organism>
<evidence type="ECO:0000313" key="3">
    <source>
        <dbReference type="Proteomes" id="UP000789375"/>
    </source>
</evidence>
<feature type="signal peptide" evidence="1">
    <location>
        <begin position="1"/>
        <end position="20"/>
    </location>
</feature>
<keyword evidence="1" id="KW-0732">Signal</keyword>
<protein>
    <submittedName>
        <fullName evidence="2">6349_t:CDS:1</fullName>
    </submittedName>
</protein>
<name>A0A9N8YVR7_FUNMO</name>
<feature type="chain" id="PRO_5040436534" evidence="1">
    <location>
        <begin position="21"/>
        <end position="120"/>
    </location>
</feature>
<dbReference type="Proteomes" id="UP000789375">
    <property type="component" value="Unassembled WGS sequence"/>
</dbReference>
<keyword evidence="3" id="KW-1185">Reference proteome</keyword>
<accession>A0A9N8YVR7</accession>
<gene>
    <name evidence="2" type="ORF">FMOSSE_LOCUS1939</name>
</gene>
<feature type="non-terminal residue" evidence="2">
    <location>
        <position position="1"/>
    </location>
</feature>